<evidence type="ECO:0000256" key="2">
    <source>
        <dbReference type="ARBA" id="ARBA00022980"/>
    </source>
</evidence>
<evidence type="ECO:0008006" key="6">
    <source>
        <dbReference type="Google" id="ProtNLM"/>
    </source>
</evidence>
<protein>
    <recommendedName>
        <fullName evidence="6">Mitochondrial ribosomal protein S17</fullName>
    </recommendedName>
</protein>
<dbReference type="GO" id="GO:0005840">
    <property type="term" value="C:ribosome"/>
    <property type="evidence" value="ECO:0007669"/>
    <property type="project" value="UniProtKB-KW"/>
</dbReference>
<dbReference type="GO" id="GO:1990904">
    <property type="term" value="C:ribonucleoprotein complex"/>
    <property type="evidence" value="ECO:0007669"/>
    <property type="project" value="UniProtKB-KW"/>
</dbReference>
<reference evidence="4 5" key="1">
    <citation type="submission" date="2024-07" db="EMBL/GenBank/DDBJ databases">
        <title>Chromosome-level genome assembly of the water stick insect Ranatra chinensis (Heteroptera: Nepidae).</title>
        <authorList>
            <person name="Liu X."/>
        </authorList>
    </citation>
    <scope>NUCLEOTIDE SEQUENCE [LARGE SCALE GENOMIC DNA]</scope>
    <source>
        <strain evidence="4">Cailab_2021Rc</strain>
        <tissue evidence="4">Muscle</tissue>
    </source>
</reference>
<keyword evidence="5" id="KW-1185">Reference proteome</keyword>
<comment type="similarity">
    <text evidence="1">Belongs to the universal ribosomal protein uS17 family.</text>
</comment>
<comment type="caution">
    <text evidence="4">The sequence shown here is derived from an EMBL/GenBank/DDBJ whole genome shotgun (WGS) entry which is preliminary data.</text>
</comment>
<dbReference type="PANTHER" id="PTHR24088">
    <property type="entry name" value="28S RIBOSOMAL PROTEIN S17, MITOCHONDRIAL"/>
    <property type="match status" value="1"/>
</dbReference>
<organism evidence="4 5">
    <name type="scientific">Ranatra chinensis</name>
    <dbReference type="NCBI Taxonomy" id="642074"/>
    <lineage>
        <taxon>Eukaryota</taxon>
        <taxon>Metazoa</taxon>
        <taxon>Ecdysozoa</taxon>
        <taxon>Arthropoda</taxon>
        <taxon>Hexapoda</taxon>
        <taxon>Insecta</taxon>
        <taxon>Pterygota</taxon>
        <taxon>Neoptera</taxon>
        <taxon>Paraneoptera</taxon>
        <taxon>Hemiptera</taxon>
        <taxon>Heteroptera</taxon>
        <taxon>Panheteroptera</taxon>
        <taxon>Nepomorpha</taxon>
        <taxon>Nepidae</taxon>
        <taxon>Ranatrinae</taxon>
        <taxon>Ranatra</taxon>
    </lineage>
</organism>
<dbReference type="SUPFAM" id="SSF50249">
    <property type="entry name" value="Nucleic acid-binding proteins"/>
    <property type="match status" value="1"/>
</dbReference>
<gene>
    <name evidence="4" type="ORF">AAG570_006487</name>
</gene>
<dbReference type="InterPro" id="IPR012340">
    <property type="entry name" value="NA-bd_OB-fold"/>
</dbReference>
<dbReference type="EMBL" id="JBFDAA010000002">
    <property type="protein sequence ID" value="KAL1139504.1"/>
    <property type="molecule type" value="Genomic_DNA"/>
</dbReference>
<dbReference type="InterPro" id="IPR000266">
    <property type="entry name" value="Ribosomal_uS17"/>
</dbReference>
<accession>A0ABD0YW99</accession>
<name>A0ABD0YW99_9HEMI</name>
<dbReference type="InterPro" id="IPR039193">
    <property type="entry name" value="Ribosomal_uS17m_metazoa"/>
</dbReference>
<keyword evidence="2" id="KW-0689">Ribosomal protein</keyword>
<dbReference type="AlphaFoldDB" id="A0ABD0YW99"/>
<dbReference type="Pfam" id="PF00366">
    <property type="entry name" value="Ribosomal_S17"/>
    <property type="match status" value="1"/>
</dbReference>
<proteinExistence type="inferred from homology"/>
<evidence type="ECO:0000256" key="3">
    <source>
        <dbReference type="ARBA" id="ARBA00023274"/>
    </source>
</evidence>
<dbReference type="Proteomes" id="UP001558652">
    <property type="component" value="Unassembled WGS sequence"/>
</dbReference>
<dbReference type="PANTHER" id="PTHR24088:SF0">
    <property type="entry name" value="SMALL RIBOSOMAL SUBUNIT PROTEIN US17M"/>
    <property type="match status" value="1"/>
</dbReference>
<evidence type="ECO:0000256" key="1">
    <source>
        <dbReference type="ARBA" id="ARBA00010254"/>
    </source>
</evidence>
<evidence type="ECO:0000313" key="5">
    <source>
        <dbReference type="Proteomes" id="UP001558652"/>
    </source>
</evidence>
<keyword evidence="3" id="KW-0687">Ribonucleoprotein</keyword>
<sequence>MSARSLSLLLGKCVPSVKKNAAKVCVTRMELDDNLLMYYRKVSYVYAHDPEAVCKTGDIVLIEELPQKLSRLVTHGVREIVFPLGDVVDPITGQRVSGTRFRSELEEENTLYGEAPERFRYDTAPPRGWQEGKKDFTDKDTYIKYHEIEGDDQPYGV</sequence>
<dbReference type="Gene3D" id="2.40.50.140">
    <property type="entry name" value="Nucleic acid-binding proteins"/>
    <property type="match status" value="1"/>
</dbReference>
<evidence type="ECO:0000313" key="4">
    <source>
        <dbReference type="EMBL" id="KAL1139504.1"/>
    </source>
</evidence>